<dbReference type="Proteomes" id="UP000199112">
    <property type="component" value="Unassembled WGS sequence"/>
</dbReference>
<dbReference type="Pfam" id="PF00582">
    <property type="entry name" value="Usp"/>
    <property type="match status" value="1"/>
</dbReference>
<organism evidence="3 4">
    <name type="scientific">Natronorubrum sediminis</name>
    <dbReference type="NCBI Taxonomy" id="640943"/>
    <lineage>
        <taxon>Archaea</taxon>
        <taxon>Methanobacteriati</taxon>
        <taxon>Methanobacteriota</taxon>
        <taxon>Stenosarchaea group</taxon>
        <taxon>Halobacteria</taxon>
        <taxon>Halobacteriales</taxon>
        <taxon>Natrialbaceae</taxon>
        <taxon>Natronorubrum</taxon>
    </lineage>
</organism>
<accession>A0A1H6G430</accession>
<feature type="domain" description="UspA" evidence="2">
    <location>
        <begin position="2"/>
        <end position="140"/>
    </location>
</feature>
<gene>
    <name evidence="3" type="ORF">SAMN04487967_3389</name>
</gene>
<dbReference type="SUPFAM" id="SSF52402">
    <property type="entry name" value="Adenine nucleotide alpha hydrolases-like"/>
    <property type="match status" value="1"/>
</dbReference>
<dbReference type="AlphaFoldDB" id="A0A1H6G430"/>
<dbReference type="Gene3D" id="3.40.50.620">
    <property type="entry name" value="HUPs"/>
    <property type="match status" value="1"/>
</dbReference>
<keyword evidence="4" id="KW-1185">Reference proteome</keyword>
<dbReference type="EMBL" id="FNWL01000005">
    <property type="protein sequence ID" value="SEH17809.1"/>
    <property type="molecule type" value="Genomic_DNA"/>
</dbReference>
<dbReference type="PANTHER" id="PTHR46268:SF6">
    <property type="entry name" value="UNIVERSAL STRESS PROTEIN UP12"/>
    <property type="match status" value="1"/>
</dbReference>
<dbReference type="OrthoDB" id="163816at2157"/>
<proteinExistence type="inferred from homology"/>
<evidence type="ECO:0000313" key="3">
    <source>
        <dbReference type="EMBL" id="SEH17809.1"/>
    </source>
</evidence>
<name>A0A1H6G430_9EURY</name>
<protein>
    <submittedName>
        <fullName evidence="3">Nucleotide-binding universal stress protein, UspA family</fullName>
    </submittedName>
</protein>
<dbReference type="InterPro" id="IPR014729">
    <property type="entry name" value="Rossmann-like_a/b/a_fold"/>
</dbReference>
<evidence type="ECO:0000313" key="4">
    <source>
        <dbReference type="Proteomes" id="UP000199112"/>
    </source>
</evidence>
<dbReference type="CDD" id="cd00293">
    <property type="entry name" value="USP-like"/>
    <property type="match status" value="1"/>
</dbReference>
<evidence type="ECO:0000259" key="2">
    <source>
        <dbReference type="Pfam" id="PF00582"/>
    </source>
</evidence>
<dbReference type="InterPro" id="IPR006016">
    <property type="entry name" value="UspA"/>
</dbReference>
<dbReference type="PANTHER" id="PTHR46268">
    <property type="entry name" value="STRESS RESPONSE PROTEIN NHAX"/>
    <property type="match status" value="1"/>
</dbReference>
<sequence length="142" mass="15073">MTIVVAVDESSHASRVVEEANALANAFDDSLHVVYVLSRSDFVDMEETNVSETGDAMDLDRVREIAASVAEDAITDANATAESVGLVGDASSEVTRYADDIGARYIVVGGRKRSPVGKAVFGSVTQSILLNSRQPVVAIRKD</sequence>
<dbReference type="RefSeq" id="WP_090508141.1">
    <property type="nucleotide sequence ID" value="NZ_FNWL01000005.1"/>
</dbReference>
<evidence type="ECO:0000256" key="1">
    <source>
        <dbReference type="ARBA" id="ARBA00008791"/>
    </source>
</evidence>
<comment type="similarity">
    <text evidence="1">Belongs to the universal stress protein A family.</text>
</comment>
<reference evidence="4" key="1">
    <citation type="submission" date="2016-10" db="EMBL/GenBank/DDBJ databases">
        <authorList>
            <person name="Varghese N."/>
            <person name="Submissions S."/>
        </authorList>
    </citation>
    <scope>NUCLEOTIDE SEQUENCE [LARGE SCALE GENOMIC DNA]</scope>
    <source>
        <strain evidence="4">CGMCC 1.8981</strain>
    </source>
</reference>